<name>A0A7T4C367_AERCA</name>
<reference evidence="1" key="1">
    <citation type="submission" date="2020-12" db="EMBL/GenBank/DDBJ databases">
        <title>GES Beta-lactamases isolated from hospital effluents in Brazil.</title>
        <authorList>
            <person name="Conte D."/>
            <person name="Mesa D."/>
            <person name="Palmeiro J.K."/>
            <person name="Dalla-Costa L.M."/>
        </authorList>
    </citation>
    <scope>NUCLEOTIDE SEQUENCE [LARGE SCALE GENOMIC DNA]</scope>
    <source>
        <strain evidence="1">Aero21</strain>
    </source>
</reference>
<protein>
    <recommendedName>
        <fullName evidence="2">Transposase Synechocystis PCC 6803 domain-containing protein</fullName>
    </recommendedName>
</protein>
<proteinExistence type="predicted"/>
<sequence length="55" mass="6906">MRYHYYNMKVNEAVRQFFEDGKKIKDIAFSCKADECTVRMWIREEKKRRQEKNKE</sequence>
<evidence type="ECO:0008006" key="2">
    <source>
        <dbReference type="Google" id="ProtNLM"/>
    </source>
</evidence>
<accession>A0A7T4C367</accession>
<evidence type="ECO:0000313" key="1">
    <source>
        <dbReference type="EMBL" id="QQA60853.1"/>
    </source>
</evidence>
<dbReference type="EMBL" id="CP065937">
    <property type="protein sequence ID" value="QQA60853.1"/>
    <property type="molecule type" value="Genomic_DNA"/>
</dbReference>
<gene>
    <name evidence="1" type="ORF">JC965_23950</name>
</gene>
<organism evidence="1">
    <name type="scientific">Aeromonas caviae</name>
    <name type="common">Aeromonas punctata</name>
    <dbReference type="NCBI Taxonomy" id="648"/>
    <lineage>
        <taxon>Bacteria</taxon>
        <taxon>Pseudomonadati</taxon>
        <taxon>Pseudomonadota</taxon>
        <taxon>Gammaproteobacteria</taxon>
        <taxon>Aeromonadales</taxon>
        <taxon>Aeromonadaceae</taxon>
        <taxon>Aeromonas</taxon>
    </lineage>
</organism>
<dbReference type="AlphaFoldDB" id="A0A7T4C367"/>
<dbReference type="RefSeq" id="WP_164882702.1">
    <property type="nucleotide sequence ID" value="NZ_JAAKXM010000097.1"/>
</dbReference>